<reference evidence="1 2" key="2">
    <citation type="journal article" date="2012" name="PLoS Pathog.">
        <title>Diverse lifestyles and strategies of plant pathogenesis encoded in the genomes of eighteen Dothideomycetes fungi.</title>
        <authorList>
            <person name="Ohm R.A."/>
            <person name="Feau N."/>
            <person name="Henrissat B."/>
            <person name="Schoch C.L."/>
            <person name="Horwitz B.A."/>
            <person name="Barry K.W."/>
            <person name="Condon B.J."/>
            <person name="Copeland A.C."/>
            <person name="Dhillon B."/>
            <person name="Glaser F."/>
            <person name="Hesse C.N."/>
            <person name="Kosti I."/>
            <person name="LaButti K."/>
            <person name="Lindquist E.A."/>
            <person name="Lucas S."/>
            <person name="Salamov A.A."/>
            <person name="Bradshaw R.E."/>
            <person name="Ciuffetti L."/>
            <person name="Hamelin R.C."/>
            <person name="Kema G.H.J."/>
            <person name="Lawrence C."/>
            <person name="Scott J.A."/>
            <person name="Spatafora J.W."/>
            <person name="Turgeon B.G."/>
            <person name="de Wit P.J.G.M."/>
            <person name="Zhong S."/>
            <person name="Goodwin S.B."/>
            <person name="Grigoriev I.V."/>
        </authorList>
    </citation>
    <scope>NUCLEOTIDE SEQUENCE [LARGE SCALE GENOMIC DNA]</scope>
    <source>
        <strain evidence="2">NZE10 / CBS 128990</strain>
    </source>
</reference>
<evidence type="ECO:0008006" key="3">
    <source>
        <dbReference type="Google" id="ProtNLM"/>
    </source>
</evidence>
<keyword evidence="2" id="KW-1185">Reference proteome</keyword>
<dbReference type="SUPFAM" id="SSF53335">
    <property type="entry name" value="S-adenosyl-L-methionine-dependent methyltransferases"/>
    <property type="match status" value="1"/>
</dbReference>
<proteinExistence type="predicted"/>
<dbReference type="Gene3D" id="3.40.50.150">
    <property type="entry name" value="Vaccinia Virus protein VP39"/>
    <property type="match status" value="1"/>
</dbReference>
<accession>M2XGP7</accession>
<dbReference type="EMBL" id="KB446546">
    <property type="protein sequence ID" value="EME38662.1"/>
    <property type="molecule type" value="Genomic_DNA"/>
</dbReference>
<name>M2XGP7_DOTSN</name>
<sequence length="167" mass="18627">MAMFKLENYIMVMYGFHDIVSDWLFSHGGWEVNQLEQMAAYTDAVATIDPRRDGYLDLGANIGAHAVALVARDYNVYAFGPTHANHMLLRRPLALSGLGKRVRVNAFALGDKPATICIIAKYGRMRRAAAASSQTSCLRASMEQVRRKRTVPISSHDCVPRSMHQTK</sequence>
<evidence type="ECO:0000313" key="1">
    <source>
        <dbReference type="EMBL" id="EME38662.1"/>
    </source>
</evidence>
<organism evidence="1 2">
    <name type="scientific">Dothistroma septosporum (strain NZE10 / CBS 128990)</name>
    <name type="common">Red band needle blight fungus</name>
    <name type="synonym">Mycosphaerella pini</name>
    <dbReference type="NCBI Taxonomy" id="675120"/>
    <lineage>
        <taxon>Eukaryota</taxon>
        <taxon>Fungi</taxon>
        <taxon>Dikarya</taxon>
        <taxon>Ascomycota</taxon>
        <taxon>Pezizomycotina</taxon>
        <taxon>Dothideomycetes</taxon>
        <taxon>Dothideomycetidae</taxon>
        <taxon>Mycosphaerellales</taxon>
        <taxon>Mycosphaerellaceae</taxon>
        <taxon>Dothistroma</taxon>
    </lineage>
</organism>
<dbReference type="HOGENOM" id="CLU_1594494_0_0_1"/>
<dbReference type="InterPro" id="IPR029063">
    <property type="entry name" value="SAM-dependent_MTases_sf"/>
</dbReference>
<dbReference type="Proteomes" id="UP000016933">
    <property type="component" value="Unassembled WGS sequence"/>
</dbReference>
<protein>
    <recommendedName>
        <fullName evidence="3">SAM-dependent methyltransferase TRM5/TYW2-type domain-containing protein</fullName>
    </recommendedName>
</protein>
<reference evidence="2" key="1">
    <citation type="journal article" date="2012" name="PLoS Genet.">
        <title>The genomes of the fungal plant pathogens Cladosporium fulvum and Dothistroma septosporum reveal adaptation to different hosts and lifestyles but also signatures of common ancestry.</title>
        <authorList>
            <person name="de Wit P.J.G.M."/>
            <person name="van der Burgt A."/>
            <person name="Oekmen B."/>
            <person name="Stergiopoulos I."/>
            <person name="Abd-Elsalam K.A."/>
            <person name="Aerts A.L."/>
            <person name="Bahkali A.H."/>
            <person name="Beenen H.G."/>
            <person name="Chettri P."/>
            <person name="Cox M.P."/>
            <person name="Datema E."/>
            <person name="de Vries R.P."/>
            <person name="Dhillon B."/>
            <person name="Ganley A.R."/>
            <person name="Griffiths S.A."/>
            <person name="Guo Y."/>
            <person name="Hamelin R.C."/>
            <person name="Henrissat B."/>
            <person name="Kabir M.S."/>
            <person name="Jashni M.K."/>
            <person name="Kema G."/>
            <person name="Klaubauf S."/>
            <person name="Lapidus A."/>
            <person name="Levasseur A."/>
            <person name="Lindquist E."/>
            <person name="Mehrabi R."/>
            <person name="Ohm R.A."/>
            <person name="Owen T.J."/>
            <person name="Salamov A."/>
            <person name="Schwelm A."/>
            <person name="Schijlen E."/>
            <person name="Sun H."/>
            <person name="van den Burg H.A."/>
            <person name="van Ham R.C.H.J."/>
            <person name="Zhang S."/>
            <person name="Goodwin S.B."/>
            <person name="Grigoriev I.V."/>
            <person name="Collemare J."/>
            <person name="Bradshaw R.E."/>
        </authorList>
    </citation>
    <scope>NUCLEOTIDE SEQUENCE [LARGE SCALE GENOMIC DNA]</scope>
    <source>
        <strain evidence="2">NZE10 / CBS 128990</strain>
    </source>
</reference>
<dbReference type="AlphaFoldDB" id="M2XGP7"/>
<dbReference type="OrthoDB" id="3941902at2759"/>
<evidence type="ECO:0000313" key="2">
    <source>
        <dbReference type="Proteomes" id="UP000016933"/>
    </source>
</evidence>
<gene>
    <name evidence="1" type="ORF">DOTSEDRAFT_38910</name>
</gene>